<proteinExistence type="predicted"/>
<gene>
    <name evidence="3" type="ORF">M6B38_215520</name>
    <name evidence="2" type="ORF">M6B38_223110</name>
    <name evidence="4" type="ORF">M6B38_290830</name>
</gene>
<keyword evidence="1" id="KW-0472">Membrane</keyword>
<dbReference type="AlphaFoldDB" id="A0AAX6E1W7"/>
<keyword evidence="1" id="KW-0812">Transmembrane</keyword>
<protein>
    <submittedName>
        <fullName evidence="3">Uncharacterized protein</fullName>
    </submittedName>
</protein>
<reference evidence="3" key="2">
    <citation type="submission" date="2023-04" db="EMBL/GenBank/DDBJ databases">
        <authorList>
            <person name="Bruccoleri R.E."/>
            <person name="Oakeley E.J."/>
            <person name="Faust A.-M."/>
            <person name="Dessus-Babus S."/>
            <person name="Altorfer M."/>
            <person name="Burckhardt D."/>
            <person name="Oertli M."/>
            <person name="Naumann U."/>
            <person name="Petersen F."/>
            <person name="Wong J."/>
        </authorList>
    </citation>
    <scope>NUCLEOTIDE SEQUENCE</scope>
    <source>
        <strain evidence="3">GSM-AAB239-AS_SAM_17_03QT</strain>
        <tissue evidence="3">Leaf</tissue>
    </source>
</reference>
<evidence type="ECO:0000313" key="4">
    <source>
        <dbReference type="EMBL" id="KAJ6844884.1"/>
    </source>
</evidence>
<dbReference type="EMBL" id="JANAVB010006454">
    <property type="protein sequence ID" value="KAJ6844884.1"/>
    <property type="molecule type" value="Genomic_DNA"/>
</dbReference>
<evidence type="ECO:0000313" key="3">
    <source>
        <dbReference type="EMBL" id="KAJ6797959.1"/>
    </source>
</evidence>
<comment type="caution">
    <text evidence="3">The sequence shown here is derived from an EMBL/GenBank/DDBJ whole genome shotgun (WGS) entry which is preliminary data.</text>
</comment>
<evidence type="ECO:0000256" key="1">
    <source>
        <dbReference type="SAM" id="Phobius"/>
    </source>
</evidence>
<name>A0AAX6E1W7_IRIPA</name>
<dbReference type="Proteomes" id="UP001140949">
    <property type="component" value="Unassembled WGS sequence"/>
</dbReference>
<dbReference type="EMBL" id="JANAVB010041416">
    <property type="protein sequence ID" value="KAJ6796292.1"/>
    <property type="molecule type" value="Genomic_DNA"/>
</dbReference>
<evidence type="ECO:0000313" key="5">
    <source>
        <dbReference type="Proteomes" id="UP001140949"/>
    </source>
</evidence>
<reference evidence="3" key="1">
    <citation type="journal article" date="2023" name="GigaByte">
        <title>Genome assembly of the bearded iris, Iris pallida Lam.</title>
        <authorList>
            <person name="Bruccoleri R.E."/>
            <person name="Oakeley E.J."/>
            <person name="Faust A.M.E."/>
            <person name="Altorfer M."/>
            <person name="Dessus-Babus S."/>
            <person name="Burckhardt D."/>
            <person name="Oertli M."/>
            <person name="Naumann U."/>
            <person name="Petersen F."/>
            <person name="Wong J."/>
        </authorList>
    </citation>
    <scope>NUCLEOTIDE SEQUENCE</scope>
    <source>
        <strain evidence="3">GSM-AAB239-AS_SAM_17_03QT</strain>
    </source>
</reference>
<keyword evidence="1" id="KW-1133">Transmembrane helix</keyword>
<dbReference type="EMBL" id="JANAVB010040618">
    <property type="protein sequence ID" value="KAJ6797959.1"/>
    <property type="molecule type" value="Genomic_DNA"/>
</dbReference>
<sequence length="50" mass="5381">MVIFWRFDTDTSKPSARVASYSWIVASLMLCGIVAPSLTCGSFATAPLIV</sequence>
<accession>A0AAX6E1W7</accession>
<feature type="transmembrane region" description="Helical" evidence="1">
    <location>
        <begin position="21"/>
        <end position="44"/>
    </location>
</feature>
<evidence type="ECO:0000313" key="2">
    <source>
        <dbReference type="EMBL" id="KAJ6796292.1"/>
    </source>
</evidence>
<organism evidence="3 5">
    <name type="scientific">Iris pallida</name>
    <name type="common">Sweet iris</name>
    <dbReference type="NCBI Taxonomy" id="29817"/>
    <lineage>
        <taxon>Eukaryota</taxon>
        <taxon>Viridiplantae</taxon>
        <taxon>Streptophyta</taxon>
        <taxon>Embryophyta</taxon>
        <taxon>Tracheophyta</taxon>
        <taxon>Spermatophyta</taxon>
        <taxon>Magnoliopsida</taxon>
        <taxon>Liliopsida</taxon>
        <taxon>Asparagales</taxon>
        <taxon>Iridaceae</taxon>
        <taxon>Iridoideae</taxon>
        <taxon>Irideae</taxon>
        <taxon>Iris</taxon>
    </lineage>
</organism>
<keyword evidence="5" id="KW-1185">Reference proteome</keyword>